<comment type="caution">
    <text evidence="1">The sequence shown here is derived from an EMBL/GenBank/DDBJ whole genome shotgun (WGS) entry which is preliminary data.</text>
</comment>
<evidence type="ECO:0000313" key="1">
    <source>
        <dbReference type="EMBL" id="CAK0806481.1"/>
    </source>
</evidence>
<dbReference type="Pfam" id="PF13489">
    <property type="entry name" value="Methyltransf_23"/>
    <property type="match status" value="1"/>
</dbReference>
<evidence type="ECO:0008006" key="3">
    <source>
        <dbReference type="Google" id="ProtNLM"/>
    </source>
</evidence>
<protein>
    <recommendedName>
        <fullName evidence="3">Methyltransferase domain-containing protein</fullName>
    </recommendedName>
</protein>
<dbReference type="Proteomes" id="UP001189429">
    <property type="component" value="Unassembled WGS sequence"/>
</dbReference>
<proteinExistence type="predicted"/>
<reference evidence="1" key="1">
    <citation type="submission" date="2023-10" db="EMBL/GenBank/DDBJ databases">
        <authorList>
            <person name="Chen Y."/>
            <person name="Shah S."/>
            <person name="Dougan E. K."/>
            <person name="Thang M."/>
            <person name="Chan C."/>
        </authorList>
    </citation>
    <scope>NUCLEOTIDE SEQUENCE [LARGE SCALE GENOMIC DNA]</scope>
</reference>
<evidence type="ECO:0000313" key="2">
    <source>
        <dbReference type="Proteomes" id="UP001189429"/>
    </source>
</evidence>
<organism evidence="1 2">
    <name type="scientific">Prorocentrum cordatum</name>
    <dbReference type="NCBI Taxonomy" id="2364126"/>
    <lineage>
        <taxon>Eukaryota</taxon>
        <taxon>Sar</taxon>
        <taxon>Alveolata</taxon>
        <taxon>Dinophyceae</taxon>
        <taxon>Prorocentrales</taxon>
        <taxon>Prorocentraceae</taxon>
        <taxon>Prorocentrum</taxon>
    </lineage>
</organism>
<dbReference type="Gene3D" id="3.40.50.150">
    <property type="entry name" value="Vaccinia Virus protein VP39"/>
    <property type="match status" value="1"/>
</dbReference>
<gene>
    <name evidence="1" type="ORF">PCOR1329_LOCUS12684</name>
</gene>
<dbReference type="PANTHER" id="PTHR43464">
    <property type="entry name" value="METHYLTRANSFERASE"/>
    <property type="match status" value="1"/>
</dbReference>
<dbReference type="CDD" id="cd02440">
    <property type="entry name" value="AdoMet_MTases"/>
    <property type="match status" value="1"/>
</dbReference>
<dbReference type="EMBL" id="CAUYUJ010003723">
    <property type="protein sequence ID" value="CAK0806481.1"/>
    <property type="molecule type" value="Genomic_DNA"/>
</dbReference>
<name>A0ABN9QK90_9DINO</name>
<accession>A0ABN9QK90</accession>
<dbReference type="PANTHER" id="PTHR43464:SF90">
    <property type="entry name" value="METHYLTRANSFERASE TYPE 11"/>
    <property type="match status" value="1"/>
</dbReference>
<dbReference type="SUPFAM" id="SSF53335">
    <property type="entry name" value="S-adenosyl-L-methionine-dependent methyltransferases"/>
    <property type="match status" value="1"/>
</dbReference>
<keyword evidence="2" id="KW-1185">Reference proteome</keyword>
<dbReference type="InterPro" id="IPR029063">
    <property type="entry name" value="SAM-dependent_MTases_sf"/>
</dbReference>
<sequence length="297" mass="31223">MLLKDRTAEADRVEAAECLERYLALASRSPPEPGASAPSAAHRNQACTASHFLAALRGDATAAAPAQYVAGLFDAYADRFDDHLVNDLGYRTPQMIADEIQRAAPCQAGFECCADLGCGTGLTVPLLRQLGVRRLEGVDLSAGMLRKARENYGPGVGYDRLVCGDLVDIFAPEGQGSPAPTFDLVVAADVFVYVGDLAPVLSATSQCLARPHGLVVFSTEAPPRGGGANEDAGRVPAGGFRLGPQGRYLHSAAYVRATAEACGLTLTRRSSVVLRYNGGKPVHGHIHVLRPAGEARS</sequence>